<reference evidence="2 3" key="1">
    <citation type="journal article" date="2018" name="J. Invertebr. Pathol.">
        <title>New genotyping method for the causative agent of crayfish plague (Aphanomyces astaci) based on whole genome data.</title>
        <authorList>
            <person name="Minardi D."/>
            <person name="Studholme D.J."/>
            <person name="van der Giezen M."/>
            <person name="Pretto T."/>
            <person name="Oidtmann B."/>
        </authorList>
    </citation>
    <scope>NUCLEOTIDE SEQUENCE [LARGE SCALE GENOMIC DNA]</scope>
    <source>
        <strain evidence="2 3">KB13</strain>
    </source>
</reference>
<name>A0A9X8DJT5_APHAT</name>
<gene>
    <name evidence="2" type="ORF">DYB28_004820</name>
</gene>
<dbReference type="AlphaFoldDB" id="A0A9X8DJT5"/>
<protein>
    <submittedName>
        <fullName evidence="2">Uncharacterized protein</fullName>
    </submittedName>
</protein>
<feature type="region of interest" description="Disordered" evidence="1">
    <location>
        <begin position="216"/>
        <end position="268"/>
    </location>
</feature>
<organism evidence="2 3">
    <name type="scientific">Aphanomyces astaci</name>
    <name type="common">Crayfish plague agent</name>
    <dbReference type="NCBI Taxonomy" id="112090"/>
    <lineage>
        <taxon>Eukaryota</taxon>
        <taxon>Sar</taxon>
        <taxon>Stramenopiles</taxon>
        <taxon>Oomycota</taxon>
        <taxon>Saprolegniomycetes</taxon>
        <taxon>Saprolegniales</taxon>
        <taxon>Verrucalvaceae</taxon>
        <taxon>Aphanomyces</taxon>
    </lineage>
</organism>
<evidence type="ECO:0000256" key="1">
    <source>
        <dbReference type="SAM" id="MobiDB-lite"/>
    </source>
</evidence>
<sequence>MTDQCICNAQCVPPQGVKVLGGEGAPPQPLGVRGTLDPDDIRDRIALLAITLLNGASVEYAMDFRTEQISLEDPLTTARTIVSPKERQLFETMLSGEDLPPIEMDNEKTPVTETGKSLQKFHAHELTNEHTKFWRDCHPDLVPLLTACSRVVKLTLAGMPKDSTLSRQDWIEYCALKTVLAAFADAQRKISESTSRMKKENVALLRLTGPLVAAYRSKLPSDGTPRPPPIAPAKRDRTPAYTMSMDLSSERKAACETGNYKAETPHAP</sequence>
<evidence type="ECO:0000313" key="3">
    <source>
        <dbReference type="Proteomes" id="UP000275652"/>
    </source>
</evidence>
<proteinExistence type="predicted"/>
<accession>A0A9X8DJT5</accession>
<evidence type="ECO:0000313" key="2">
    <source>
        <dbReference type="EMBL" id="RLN92832.1"/>
    </source>
</evidence>
<comment type="caution">
    <text evidence="2">The sequence shown here is derived from an EMBL/GenBank/DDBJ whole genome shotgun (WGS) entry which is preliminary data.</text>
</comment>
<dbReference type="Proteomes" id="UP000275652">
    <property type="component" value="Unassembled WGS sequence"/>
</dbReference>
<dbReference type="EMBL" id="QUTI01059426">
    <property type="protein sequence ID" value="RLN92832.1"/>
    <property type="molecule type" value="Genomic_DNA"/>
</dbReference>